<evidence type="ECO:0000256" key="2">
    <source>
        <dbReference type="ARBA" id="ARBA00022604"/>
    </source>
</evidence>
<reference evidence="4" key="1">
    <citation type="journal article" date="2010" name="Nat. Biotechnol.">
        <title>Draft genome sequence of the oilseed species Ricinus communis.</title>
        <authorList>
            <person name="Chan A.P."/>
            <person name="Crabtree J."/>
            <person name="Zhao Q."/>
            <person name="Lorenzi H."/>
            <person name="Orvis J."/>
            <person name="Puiu D."/>
            <person name="Melake-Berhan A."/>
            <person name="Jones K.M."/>
            <person name="Redman J."/>
            <person name="Chen G."/>
            <person name="Cahoon E.B."/>
            <person name="Gedil M."/>
            <person name="Stanke M."/>
            <person name="Haas B.J."/>
            <person name="Wortman J.R."/>
            <person name="Fraser-Liggett C.M."/>
            <person name="Ravel J."/>
            <person name="Rabinowicz P.D."/>
        </authorList>
    </citation>
    <scope>NUCLEOTIDE SEQUENCE [LARGE SCALE GENOMIC DNA]</scope>
    <source>
        <strain evidence="4">cv. Hale</strain>
    </source>
</reference>
<keyword evidence="2" id="KW-0341">Growth regulation</keyword>
<dbReference type="Proteomes" id="UP000008311">
    <property type="component" value="Unassembled WGS sequence"/>
</dbReference>
<evidence type="ECO:0000313" key="4">
    <source>
        <dbReference type="Proteomes" id="UP000008311"/>
    </source>
</evidence>
<gene>
    <name evidence="3" type="ORF">RCOM_0882640</name>
</gene>
<protein>
    <submittedName>
        <fullName evidence="3">Uncharacterized protein</fullName>
    </submittedName>
</protein>
<name>B9SGC6_RICCO</name>
<dbReference type="InterPro" id="IPR007930">
    <property type="entry name" value="DUF724"/>
</dbReference>
<accession>B9SGC6</accession>
<keyword evidence="4" id="KW-1185">Reference proteome</keyword>
<evidence type="ECO:0000313" key="3">
    <source>
        <dbReference type="EMBL" id="EEF37372.1"/>
    </source>
</evidence>
<dbReference type="EMBL" id="EQ973951">
    <property type="protein sequence ID" value="EEF37372.1"/>
    <property type="molecule type" value="Genomic_DNA"/>
</dbReference>
<organism evidence="3 4">
    <name type="scientific">Ricinus communis</name>
    <name type="common">Castor bean</name>
    <dbReference type="NCBI Taxonomy" id="3988"/>
    <lineage>
        <taxon>Eukaryota</taxon>
        <taxon>Viridiplantae</taxon>
        <taxon>Streptophyta</taxon>
        <taxon>Embryophyta</taxon>
        <taxon>Tracheophyta</taxon>
        <taxon>Spermatophyta</taxon>
        <taxon>Magnoliopsida</taxon>
        <taxon>eudicotyledons</taxon>
        <taxon>Gunneridae</taxon>
        <taxon>Pentapetalae</taxon>
        <taxon>rosids</taxon>
        <taxon>fabids</taxon>
        <taxon>Malpighiales</taxon>
        <taxon>Euphorbiaceae</taxon>
        <taxon>Acalyphoideae</taxon>
        <taxon>Acalypheae</taxon>
        <taxon>Ricinus</taxon>
    </lineage>
</organism>
<evidence type="ECO:0000256" key="1">
    <source>
        <dbReference type="ARBA" id="ARBA00022448"/>
    </source>
</evidence>
<proteinExistence type="predicted"/>
<dbReference type="Pfam" id="PF05266">
    <property type="entry name" value="DUF724"/>
    <property type="match status" value="1"/>
</dbReference>
<keyword evidence="1" id="KW-0813">Transport</keyword>
<dbReference type="AlphaFoldDB" id="B9SGC6"/>
<sequence length="148" mass="16314">MAETFCCSSSDAQKSLSLCDKVNQLNDAGERELETITQSPVVNVQANSEPVENPETPFAKSSSIWEKIESLGVFHFMPQKLHFHPLVKCKEVCREGFAVGYMVSFASLVDKTSKLQIDDPSDVIHSYLDTLAELEMLGFGVKGHSESA</sequence>
<dbReference type="InParanoid" id="B9SGC6"/>